<proteinExistence type="predicted"/>
<comment type="caution">
    <text evidence="2">The sequence shown here is derived from an EMBL/GenBank/DDBJ whole genome shotgun (WGS) entry which is preliminary data.</text>
</comment>
<evidence type="ECO:0000313" key="3">
    <source>
        <dbReference type="Proteomes" id="UP000811545"/>
    </source>
</evidence>
<reference evidence="2 3" key="1">
    <citation type="journal article" date="2021" name="bioRxiv">
        <title>Unique metabolic strategies in Hadean analogues reveal hints for primordial physiology.</title>
        <authorList>
            <person name="Nobu M.K."/>
            <person name="Nakai R."/>
            <person name="Tamazawa S."/>
            <person name="Mori H."/>
            <person name="Toyoda A."/>
            <person name="Ijiri A."/>
            <person name="Suzuki S."/>
            <person name="Kurokawa K."/>
            <person name="Kamagata Y."/>
            <person name="Tamaki H."/>
        </authorList>
    </citation>
    <scope>NUCLEOTIDE SEQUENCE [LARGE SCALE GENOMIC DNA]</scope>
    <source>
        <strain evidence="2">BS525</strain>
    </source>
</reference>
<evidence type="ECO:0000256" key="1">
    <source>
        <dbReference type="SAM" id="Phobius"/>
    </source>
</evidence>
<evidence type="ECO:0000313" key="2">
    <source>
        <dbReference type="EMBL" id="MBT9145551.1"/>
    </source>
</evidence>
<name>A0A9E2BIY2_PSYF1</name>
<feature type="transmembrane region" description="Helical" evidence="1">
    <location>
        <begin position="12"/>
        <end position="35"/>
    </location>
</feature>
<protein>
    <submittedName>
        <fullName evidence="2">Uncharacterized protein</fullName>
    </submittedName>
</protein>
<keyword evidence="1" id="KW-1133">Transmembrane helix</keyword>
<dbReference type="EMBL" id="QLTW01000113">
    <property type="protein sequence ID" value="MBT9145551.1"/>
    <property type="molecule type" value="Genomic_DNA"/>
</dbReference>
<organism evidence="2 3">
    <name type="scientific">Psychracetigena formicireducens</name>
    <dbReference type="NCBI Taxonomy" id="2986056"/>
    <lineage>
        <taxon>Bacteria</taxon>
        <taxon>Bacillati</taxon>
        <taxon>Candidatus Lithacetigenota</taxon>
        <taxon>Candidatus Psychracetigena</taxon>
    </lineage>
</organism>
<keyword evidence="1" id="KW-0472">Membrane</keyword>
<keyword evidence="1" id="KW-0812">Transmembrane</keyword>
<accession>A0A9E2BIY2</accession>
<dbReference type="Proteomes" id="UP000811545">
    <property type="component" value="Unassembled WGS sequence"/>
</dbReference>
<sequence>MKELKSLITYKIKTSFLIVLIIIISSLTLTGILILDRKVQKTFLYASAMRISTEIKYIQIQAIVRGKDYLITAADNHTKFKVIDLTTDKLIYEETPIFENTNLYFDDNITVLSGGNFKNESKITLSRRNNYAFIYLYKDGRVVVKEE</sequence>
<gene>
    <name evidence="2" type="ORF">DDT42_01423</name>
</gene>
<dbReference type="AlphaFoldDB" id="A0A9E2BIY2"/>